<keyword evidence="3" id="KW-1133">Transmembrane helix</keyword>
<evidence type="ECO:0000313" key="8">
    <source>
        <dbReference type="Proteomes" id="UP000029665"/>
    </source>
</evidence>
<protein>
    <recommendedName>
        <fullName evidence="6">SUN domain-containing protein</fullName>
    </recommendedName>
</protein>
<evidence type="ECO:0000256" key="5">
    <source>
        <dbReference type="SAM" id="MobiDB-lite"/>
    </source>
</evidence>
<evidence type="ECO:0000256" key="3">
    <source>
        <dbReference type="ARBA" id="ARBA00022989"/>
    </source>
</evidence>
<dbReference type="PANTHER" id="PTHR12911">
    <property type="entry name" value="SAD1/UNC-84-LIKE PROTEIN-RELATED"/>
    <property type="match status" value="1"/>
</dbReference>
<feature type="compositionally biased region" description="Polar residues" evidence="5">
    <location>
        <begin position="69"/>
        <end position="85"/>
    </location>
</feature>
<dbReference type="InterPro" id="IPR012919">
    <property type="entry name" value="SUN_dom"/>
</dbReference>
<feature type="region of interest" description="Disordered" evidence="5">
    <location>
        <begin position="639"/>
        <end position="669"/>
    </location>
</feature>
<dbReference type="OrthoDB" id="2723743at2759"/>
<dbReference type="Pfam" id="PF07738">
    <property type="entry name" value="Sad1_UNC"/>
    <property type="match status" value="2"/>
</dbReference>
<feature type="compositionally biased region" description="Polar residues" evidence="5">
    <location>
        <begin position="965"/>
        <end position="976"/>
    </location>
</feature>
<dbReference type="OMA" id="QQPMDIE"/>
<feature type="region of interest" description="Disordered" evidence="5">
    <location>
        <begin position="729"/>
        <end position="849"/>
    </location>
</feature>
<organism evidence="7 8">
    <name type="scientific">Pycnoporus cinnabarinus</name>
    <name type="common">Cinnabar-red polypore</name>
    <name type="synonym">Trametes cinnabarina</name>
    <dbReference type="NCBI Taxonomy" id="5643"/>
    <lineage>
        <taxon>Eukaryota</taxon>
        <taxon>Fungi</taxon>
        <taxon>Dikarya</taxon>
        <taxon>Basidiomycota</taxon>
        <taxon>Agaricomycotina</taxon>
        <taxon>Agaricomycetes</taxon>
        <taxon>Polyporales</taxon>
        <taxon>Polyporaceae</taxon>
        <taxon>Trametes</taxon>
    </lineage>
</organism>
<feature type="compositionally biased region" description="Pro residues" evidence="5">
    <location>
        <begin position="794"/>
        <end position="809"/>
    </location>
</feature>
<evidence type="ECO:0000256" key="4">
    <source>
        <dbReference type="ARBA" id="ARBA00023136"/>
    </source>
</evidence>
<dbReference type="PANTHER" id="PTHR12911:SF8">
    <property type="entry name" value="KLAROID PROTEIN-RELATED"/>
    <property type="match status" value="1"/>
</dbReference>
<dbReference type="GO" id="GO:0043495">
    <property type="term" value="F:protein-membrane adaptor activity"/>
    <property type="evidence" value="ECO:0007669"/>
    <property type="project" value="TreeGrafter"/>
</dbReference>
<feature type="region of interest" description="Disordered" evidence="5">
    <location>
        <begin position="1497"/>
        <end position="1521"/>
    </location>
</feature>
<dbReference type="PROSITE" id="PS51469">
    <property type="entry name" value="SUN"/>
    <property type="match status" value="1"/>
</dbReference>
<comment type="caution">
    <text evidence="7">The sequence shown here is derived from an EMBL/GenBank/DDBJ whole genome shotgun (WGS) entry which is preliminary data.</text>
</comment>
<feature type="compositionally biased region" description="Basic and acidic residues" evidence="5">
    <location>
        <begin position="1033"/>
        <end position="1047"/>
    </location>
</feature>
<dbReference type="InterPro" id="IPR045119">
    <property type="entry name" value="SUN1-5"/>
</dbReference>
<feature type="region of interest" description="Disordered" evidence="5">
    <location>
        <begin position="1388"/>
        <end position="1411"/>
    </location>
</feature>
<feature type="region of interest" description="Disordered" evidence="5">
    <location>
        <begin position="965"/>
        <end position="1065"/>
    </location>
</feature>
<name>A0A060SSB9_PYCCI</name>
<dbReference type="Proteomes" id="UP000029665">
    <property type="component" value="Unassembled WGS sequence"/>
</dbReference>
<reference evidence="7" key="1">
    <citation type="submission" date="2014-01" db="EMBL/GenBank/DDBJ databases">
        <title>The genome of the white-rot fungus Pycnoporus cinnabarinus: a basidiomycete model with a versatile arsenal for lignocellulosic biomass breakdown.</title>
        <authorList>
            <person name="Levasseur A."/>
            <person name="Lomascolo A."/>
            <person name="Ruiz-Duenas F.J."/>
            <person name="Uzan E."/>
            <person name="Piumi F."/>
            <person name="Kues U."/>
            <person name="Ram A.F.J."/>
            <person name="Murat C."/>
            <person name="Haon M."/>
            <person name="Benoit I."/>
            <person name="Arfi Y."/>
            <person name="Chevret D."/>
            <person name="Drula E."/>
            <person name="Kwon M.J."/>
            <person name="Gouret P."/>
            <person name="Lesage-Meessen L."/>
            <person name="Lombard V."/>
            <person name="Mariette J."/>
            <person name="Noirot C."/>
            <person name="Park J."/>
            <person name="Patyshakuliyeva A."/>
            <person name="Wieneger R.A.B."/>
            <person name="Wosten H.A.B."/>
            <person name="Martin F."/>
            <person name="Coutinho P.M."/>
            <person name="de Vries R."/>
            <person name="Martinez A.T."/>
            <person name="Klopp C."/>
            <person name="Pontarotti P."/>
            <person name="Henrissat B."/>
            <person name="Record E."/>
        </authorList>
    </citation>
    <scope>NUCLEOTIDE SEQUENCE [LARGE SCALE GENOMIC DNA]</scope>
    <source>
        <strain evidence="7">BRFM137</strain>
    </source>
</reference>
<feature type="compositionally biased region" description="Basic and acidic residues" evidence="5">
    <location>
        <begin position="1401"/>
        <end position="1411"/>
    </location>
</feature>
<feature type="compositionally biased region" description="Low complexity" evidence="5">
    <location>
        <begin position="173"/>
        <end position="197"/>
    </location>
</feature>
<proteinExistence type="predicted"/>
<feature type="region of interest" description="Disordered" evidence="5">
    <location>
        <begin position="1568"/>
        <end position="1590"/>
    </location>
</feature>
<gene>
    <name evidence="7" type="ORF">BN946_scf184517.g1</name>
</gene>
<feature type="compositionally biased region" description="Basic and acidic residues" evidence="5">
    <location>
        <begin position="1568"/>
        <end position="1579"/>
    </location>
</feature>
<feature type="region of interest" description="Disordered" evidence="5">
    <location>
        <begin position="1164"/>
        <end position="1209"/>
    </location>
</feature>
<keyword evidence="4" id="KW-0472">Membrane</keyword>
<dbReference type="Gene3D" id="2.60.120.260">
    <property type="entry name" value="Galactose-binding domain-like"/>
    <property type="match status" value="1"/>
</dbReference>
<feature type="compositionally biased region" description="Polar residues" evidence="5">
    <location>
        <begin position="1023"/>
        <end position="1032"/>
    </location>
</feature>
<sequence>MAPSFQANRRDYTKYTFSASADITKDGTTHMPFAAPRAPFSNTLVSPIILRHFYQSVPHLQSAGEPTRVQAQPISRASSVISRQASPAVEITSRHPTPAPQAPQSSRQNSRQSTPAPPLTRSQTPVANKATNNGPNVRGGPENTTTATTRALSRALSVPPEDFGAYLPPMELRSASTRSRSAAPSSSQKQRASSTTSDLTTHEDDDPSGYHRITKLCQLTDKEKLAYPNRKGKTHERFYTAWIESVAEEPRLSPPDLTSLPNFSIGDIFWHKSARGIQLWVWADTPKEGKHWKPVMLGYQREEDGRRLTLVASERPSWVTDLWYRKSLKNVKGRKQVRFEEEDLNDDQSASNGGRSQPCHARSDVPEAQPRIFISHRMMFSATIFILIYLFFRDGWASALASRLLPSPFRASWLASRLHLERQAIPPALAAHVEQAVFRALNPVPMRDYALAADGGMVYGELTWSFHDTRTASFPELVLDDDTRPGHCWHFAGSRAQVAISLPEFIYPTHVTIDHIPGCIAADIGQAPRRMVLWGVVDGTANRKRYQSNLDAIRINNSLGRAHPPLTKDDYLFIQLSDFVYNITNTHSVQTFAIRDDIRDPELDLDIGLLVLEVVDNWGSDSTCVYRVRIHGIGRTHEHIPSASTSASEPLDRSGSALRSKRPASPDTFENIKNLREGDVDWARALEVKTPPPLFKVHVRRQQRQLRRSATPQEARALGSMWSAYAHNPEESNASQNGLPPAAPPPDRTSSVPSDHGQPAPLTMEQPRAESSREHCVQQIVGPGQQGTHRPLPEPHPVPQMPPRGPSLPPHSVLQPPAQPRLPTSAPAPPAQEPHEAAGSQPQGPLHPYYPVQRKRQESREHSVVAPVQAPGVQGLYQHQQHVPGGFAPQPEGRAYGVQHPLQDRRASLAHPVPQPAHGLHHRHYAMLDGENLAQQPHHEPMQQDFEAVGMANIQQPAPYLQQPSDVMQRDQQAQHGGNGHYVHTNGQPARPLGQYAHAGDQCNAANADRGGRPAHSHAFQGVPTQPTQPSNADHEMREESARRTPQEQHPLGNPGPSAAAHQHQHIDRLGGSLPVDAMDIDHQQGPRLDKGKQRATAALGVIRDSAPLAPQASAPQAPAPQAPQGNLTMILLNQVQTFRDDLQSQNRIQHELLKAVKGLGQKLGKMEQSGASSTGTSRAGQPTPPLPQTPLRKSARTSKSMAARAQLARMTQEDFTAEIDAIMSDEDGDDTPTRPRCYQRTRLDPKITKTTPQEEALMVAAMSDQEKQDVERTFLLRLQNAVRRHMLYLLRVESLEEIGTKVPSLTDDEITQYEASPSPVINARNFRIDFKRGWKRCSYNREASDFLVHDFLRSVSGGWYRTPPIPSRYFTYDQVEGALDSHMDHARTKWKEGSSPPSKTKMDTRSEKKRISTRQKTLYHSRCSALRVYDLEQHTLLLAKLQPRHMSGDETTSPADRLAGIYTIIEAAWQSEELKFFLRRLDVLYAIEYLKPSKGRLRSGKPPRQRIAKPTSRKEDSPAPIGLWRNCYDEDWLSRQRPHFIKGLGIIEEPYDFSLDMDALMNRKCDTMDVEDGGGHKEEEEEEEEEEEL</sequence>
<feature type="compositionally biased region" description="Acidic residues" evidence="5">
    <location>
        <begin position="1580"/>
        <end position="1590"/>
    </location>
</feature>
<comment type="subcellular location">
    <subcellularLocation>
        <location evidence="1">Membrane</location>
    </subcellularLocation>
</comment>
<evidence type="ECO:0000259" key="6">
    <source>
        <dbReference type="PROSITE" id="PS51469"/>
    </source>
</evidence>
<dbReference type="GO" id="GO:0034993">
    <property type="term" value="C:meiotic nuclear membrane microtubule tethering complex"/>
    <property type="evidence" value="ECO:0007669"/>
    <property type="project" value="TreeGrafter"/>
</dbReference>
<feature type="region of interest" description="Disordered" evidence="5">
    <location>
        <begin position="64"/>
        <end position="149"/>
    </location>
</feature>
<feature type="compositionally biased region" description="Low complexity" evidence="5">
    <location>
        <begin position="1170"/>
        <end position="1182"/>
    </location>
</feature>
<feature type="compositionally biased region" description="Basic residues" evidence="5">
    <location>
        <begin position="1497"/>
        <end position="1508"/>
    </location>
</feature>
<evidence type="ECO:0000313" key="7">
    <source>
        <dbReference type="EMBL" id="CDO75318.1"/>
    </source>
</evidence>
<dbReference type="EMBL" id="CCBP010000261">
    <property type="protein sequence ID" value="CDO75318.1"/>
    <property type="molecule type" value="Genomic_DNA"/>
</dbReference>
<keyword evidence="2" id="KW-0812">Transmembrane</keyword>
<dbReference type="HOGENOM" id="CLU_244731_0_0_1"/>
<feature type="region of interest" description="Disordered" evidence="5">
    <location>
        <begin position="339"/>
        <end position="364"/>
    </location>
</feature>
<accession>A0A060SSB9</accession>
<keyword evidence="8" id="KW-1185">Reference proteome</keyword>
<dbReference type="STRING" id="5643.A0A060SSB9"/>
<feature type="region of interest" description="Disordered" evidence="5">
    <location>
        <begin position="173"/>
        <end position="214"/>
    </location>
</feature>
<evidence type="ECO:0000256" key="2">
    <source>
        <dbReference type="ARBA" id="ARBA00022692"/>
    </source>
</evidence>
<evidence type="ECO:0000256" key="1">
    <source>
        <dbReference type="ARBA" id="ARBA00004370"/>
    </source>
</evidence>
<feature type="compositionally biased region" description="Polar residues" evidence="5">
    <location>
        <begin position="102"/>
        <end position="135"/>
    </location>
</feature>
<feature type="domain" description="SUN" evidence="6">
    <location>
        <begin position="429"/>
        <end position="635"/>
    </location>
</feature>
<feature type="compositionally biased region" description="Basic and acidic residues" evidence="5">
    <location>
        <begin position="767"/>
        <end position="776"/>
    </location>
</feature>